<feature type="non-terminal residue" evidence="8">
    <location>
        <position position="1"/>
    </location>
</feature>
<dbReference type="InterPro" id="IPR036097">
    <property type="entry name" value="HisK_dim/P_sf"/>
</dbReference>
<accession>A0A2M7QED7</accession>
<dbReference type="Proteomes" id="UP000230108">
    <property type="component" value="Unassembled WGS sequence"/>
</dbReference>
<dbReference type="Gene3D" id="1.10.287.130">
    <property type="match status" value="1"/>
</dbReference>
<dbReference type="Pfam" id="PF00512">
    <property type="entry name" value="HisKA"/>
    <property type="match status" value="1"/>
</dbReference>
<dbReference type="GO" id="GO:0005886">
    <property type="term" value="C:plasma membrane"/>
    <property type="evidence" value="ECO:0007669"/>
    <property type="project" value="TreeGrafter"/>
</dbReference>
<dbReference type="EC" id="2.7.13.3" evidence="2"/>
<dbReference type="GO" id="GO:0000155">
    <property type="term" value="F:phosphorelay sensor kinase activity"/>
    <property type="evidence" value="ECO:0007669"/>
    <property type="project" value="InterPro"/>
</dbReference>
<evidence type="ECO:0000259" key="7">
    <source>
        <dbReference type="PROSITE" id="PS50109"/>
    </source>
</evidence>
<keyword evidence="6" id="KW-0902">Two-component regulatory system</keyword>
<dbReference type="PANTHER" id="PTHR45453">
    <property type="entry name" value="PHOSPHATE REGULON SENSOR PROTEIN PHOR"/>
    <property type="match status" value="1"/>
</dbReference>
<dbReference type="SMART" id="SM00388">
    <property type="entry name" value="HisKA"/>
    <property type="match status" value="1"/>
</dbReference>
<gene>
    <name evidence="8" type="ORF">COY90_01790</name>
</gene>
<keyword evidence="3" id="KW-0597">Phosphoprotein</keyword>
<dbReference type="GO" id="GO:0004721">
    <property type="term" value="F:phosphoprotein phosphatase activity"/>
    <property type="evidence" value="ECO:0007669"/>
    <property type="project" value="TreeGrafter"/>
</dbReference>
<dbReference type="Pfam" id="PF02518">
    <property type="entry name" value="HATPase_c"/>
    <property type="match status" value="1"/>
</dbReference>
<comment type="caution">
    <text evidence="8">The sequence shown here is derived from an EMBL/GenBank/DDBJ whole genome shotgun (WGS) entry which is preliminary data.</text>
</comment>
<evidence type="ECO:0000256" key="1">
    <source>
        <dbReference type="ARBA" id="ARBA00000085"/>
    </source>
</evidence>
<dbReference type="InterPro" id="IPR036890">
    <property type="entry name" value="HATPase_C_sf"/>
</dbReference>
<evidence type="ECO:0000313" key="9">
    <source>
        <dbReference type="Proteomes" id="UP000230108"/>
    </source>
</evidence>
<dbReference type="AlphaFoldDB" id="A0A2M7QED7"/>
<dbReference type="SUPFAM" id="SSF47384">
    <property type="entry name" value="Homodimeric domain of signal transducing histidine kinase"/>
    <property type="match status" value="1"/>
</dbReference>
<keyword evidence="4" id="KW-0808">Transferase</keyword>
<dbReference type="CDD" id="cd00075">
    <property type="entry name" value="HATPase"/>
    <property type="match status" value="1"/>
</dbReference>
<keyword evidence="5" id="KW-0418">Kinase</keyword>
<reference evidence="9" key="1">
    <citation type="submission" date="2017-09" db="EMBL/GenBank/DDBJ databases">
        <title>Depth-based differentiation of microbial function through sediment-hosted aquifers and enrichment of novel symbionts in the deep terrestrial subsurface.</title>
        <authorList>
            <person name="Probst A.J."/>
            <person name="Ladd B."/>
            <person name="Jarett J.K."/>
            <person name="Geller-Mcgrath D.E."/>
            <person name="Sieber C.M.K."/>
            <person name="Emerson J.B."/>
            <person name="Anantharaman K."/>
            <person name="Thomas B.C."/>
            <person name="Malmstrom R."/>
            <person name="Stieglmeier M."/>
            <person name="Klingl A."/>
            <person name="Woyke T."/>
            <person name="Ryan C.M."/>
            <person name="Banfield J.F."/>
        </authorList>
    </citation>
    <scope>NUCLEOTIDE SEQUENCE [LARGE SCALE GENOMIC DNA]</scope>
</reference>
<dbReference type="PROSITE" id="PS50109">
    <property type="entry name" value="HIS_KIN"/>
    <property type="match status" value="1"/>
</dbReference>
<evidence type="ECO:0000256" key="6">
    <source>
        <dbReference type="ARBA" id="ARBA00023012"/>
    </source>
</evidence>
<evidence type="ECO:0000313" key="8">
    <source>
        <dbReference type="EMBL" id="PIY69243.1"/>
    </source>
</evidence>
<dbReference type="InterPro" id="IPR005467">
    <property type="entry name" value="His_kinase_dom"/>
</dbReference>
<dbReference type="GO" id="GO:0016036">
    <property type="term" value="P:cellular response to phosphate starvation"/>
    <property type="evidence" value="ECO:0007669"/>
    <property type="project" value="TreeGrafter"/>
</dbReference>
<dbReference type="SUPFAM" id="SSF55874">
    <property type="entry name" value="ATPase domain of HSP90 chaperone/DNA topoisomerase II/histidine kinase"/>
    <property type="match status" value="1"/>
</dbReference>
<dbReference type="InterPro" id="IPR003594">
    <property type="entry name" value="HATPase_dom"/>
</dbReference>
<name>A0A2M7QED7_9BACT</name>
<dbReference type="InterPro" id="IPR004358">
    <property type="entry name" value="Sig_transdc_His_kin-like_C"/>
</dbReference>
<dbReference type="Gene3D" id="3.30.565.10">
    <property type="entry name" value="Histidine kinase-like ATPase, C-terminal domain"/>
    <property type="match status" value="1"/>
</dbReference>
<dbReference type="PANTHER" id="PTHR45453:SF1">
    <property type="entry name" value="PHOSPHATE REGULON SENSOR PROTEIN PHOR"/>
    <property type="match status" value="1"/>
</dbReference>
<dbReference type="InterPro" id="IPR050351">
    <property type="entry name" value="BphY/WalK/GraS-like"/>
</dbReference>
<evidence type="ECO:0000256" key="3">
    <source>
        <dbReference type="ARBA" id="ARBA00022553"/>
    </source>
</evidence>
<feature type="domain" description="Histidine kinase" evidence="7">
    <location>
        <begin position="5"/>
        <end position="214"/>
    </location>
</feature>
<protein>
    <recommendedName>
        <fullName evidence="2">histidine kinase</fullName>
        <ecNumber evidence="2">2.7.13.3</ecNumber>
    </recommendedName>
</protein>
<dbReference type="CDD" id="cd00082">
    <property type="entry name" value="HisKA"/>
    <property type="match status" value="1"/>
</dbReference>
<dbReference type="PRINTS" id="PR00344">
    <property type="entry name" value="BCTRLSENSOR"/>
</dbReference>
<proteinExistence type="predicted"/>
<sequence length="214" mass="24325">EFIANASHELKTPLTRALSSIDIALLQTEIRRSEMDLVKQDILEIDNLIEKLLLLGKVREGAMPKGQIKINLLMETIQKKLYPELFSKQIALQNDNKLPIIIPLPLEYAQIVFSNIISNAIKYSPEKSVVIVSSRETENSLWEVRVKDTGPGIDPKDREHIFDRFYRSNKARRSQGYGLGLSLVKQICDEYGIIVRVESMVGQGSTFILSFPRI</sequence>
<comment type="catalytic activity">
    <reaction evidence="1">
        <text>ATP + protein L-histidine = ADP + protein N-phospho-L-histidine.</text>
        <dbReference type="EC" id="2.7.13.3"/>
    </reaction>
</comment>
<dbReference type="SMART" id="SM00387">
    <property type="entry name" value="HATPase_c"/>
    <property type="match status" value="1"/>
</dbReference>
<dbReference type="InterPro" id="IPR003661">
    <property type="entry name" value="HisK_dim/P_dom"/>
</dbReference>
<evidence type="ECO:0000256" key="2">
    <source>
        <dbReference type="ARBA" id="ARBA00012438"/>
    </source>
</evidence>
<evidence type="ECO:0000256" key="4">
    <source>
        <dbReference type="ARBA" id="ARBA00022679"/>
    </source>
</evidence>
<dbReference type="EMBL" id="PFLF01000042">
    <property type="protein sequence ID" value="PIY69243.1"/>
    <property type="molecule type" value="Genomic_DNA"/>
</dbReference>
<organism evidence="8 9">
    <name type="scientific">Candidatus Roizmanbacteria bacterium CG_4_10_14_0_8_um_filter_39_9</name>
    <dbReference type="NCBI Taxonomy" id="1974829"/>
    <lineage>
        <taxon>Bacteria</taxon>
        <taxon>Candidatus Roizmaniibacteriota</taxon>
    </lineage>
</organism>
<evidence type="ECO:0000256" key="5">
    <source>
        <dbReference type="ARBA" id="ARBA00022777"/>
    </source>
</evidence>